<dbReference type="STRING" id="1469948.GCA_000732725_03859"/>
<evidence type="ECO:0000256" key="4">
    <source>
        <dbReference type="SAM" id="Coils"/>
    </source>
</evidence>
<dbReference type="PANTHER" id="PTHR43432">
    <property type="entry name" value="SLR0285 PROTEIN"/>
    <property type="match status" value="1"/>
</dbReference>
<dbReference type="InterPro" id="IPR006638">
    <property type="entry name" value="Elp3/MiaA/NifB-like_rSAM"/>
</dbReference>
<dbReference type="InterPro" id="IPR007197">
    <property type="entry name" value="rSAM"/>
</dbReference>
<dbReference type="InterPro" id="IPR016024">
    <property type="entry name" value="ARM-type_fold"/>
</dbReference>
<dbReference type="GO" id="GO:0051536">
    <property type="term" value="F:iron-sulfur cluster binding"/>
    <property type="evidence" value="ECO:0007669"/>
    <property type="project" value="UniProtKB-KW"/>
</dbReference>
<dbReference type="SFLD" id="SFLDS00029">
    <property type="entry name" value="Radical_SAM"/>
    <property type="match status" value="1"/>
</dbReference>
<evidence type="ECO:0000256" key="3">
    <source>
        <dbReference type="ARBA" id="ARBA00023014"/>
    </source>
</evidence>
<dbReference type="EMBL" id="SLUO01000008">
    <property type="protein sequence ID" value="TCL57638.1"/>
    <property type="molecule type" value="Genomic_DNA"/>
</dbReference>
<protein>
    <submittedName>
        <fullName evidence="6">DNA repair photolyase</fullName>
    </submittedName>
</protein>
<dbReference type="InterPro" id="IPR040086">
    <property type="entry name" value="MJ0683-like"/>
</dbReference>
<sequence length="539" mass="63705">MNINLIINEIKRNPEIKTCKTLLKNEIESESKVNDFEDVLTLLESEDEYVRIFAAMYMAHEYNKLEENRESIQEKLIVLSNDWSKKFIRYGLIPSFETILSKEDFKFISYIREKITDPEFPALPRIYLEVYSKVLAKKNNREEIIAFLDSAENYIESNNLDTQQGLISAINNLGKKNVTLLQKYFIDWINRKNINTFYVIRKVFELKFGELVESGFRKSCEDKMNEYEEQRIRLISEKFSSDESKVDVTYQEIIVSTMLHFINSPMLPFNWGANPYRGCLHACEYCYGRTSHEFMGHTKDEFERFIYVKINADKALEKQIIVPKWRNSRNKLINLGTVTDPYQKIDEHYEITRKILETLYKHKNPVTITTKSDLVIRDIDILKKLGSLTDVVFSIPSLNQTFLDKIEKRAARIEDRLKAIEYLKKAGITVGVLMIPIFPYINDSENEMENIIRTLADYKVDYVIPDILNLRGDSKFKIKQFIKEYYPDLTEAYNDLYVRGEDNLYVDKVYQKKIFDYLMKDVLKKYGLNDYSKMIKGKW</sequence>
<dbReference type="CDD" id="cd01335">
    <property type="entry name" value="Radical_SAM"/>
    <property type="match status" value="1"/>
</dbReference>
<organism evidence="6 7">
    <name type="scientific">Kineothrix alysoides</name>
    <dbReference type="NCBI Taxonomy" id="1469948"/>
    <lineage>
        <taxon>Bacteria</taxon>
        <taxon>Bacillati</taxon>
        <taxon>Bacillota</taxon>
        <taxon>Clostridia</taxon>
        <taxon>Lachnospirales</taxon>
        <taxon>Lachnospiraceae</taxon>
        <taxon>Kineothrix</taxon>
    </lineage>
</organism>
<dbReference type="GO" id="GO:0016829">
    <property type="term" value="F:lyase activity"/>
    <property type="evidence" value="ECO:0007669"/>
    <property type="project" value="UniProtKB-KW"/>
</dbReference>
<reference evidence="6 7" key="1">
    <citation type="submission" date="2019-03" db="EMBL/GenBank/DDBJ databases">
        <title>Genomic Encyclopedia of Type Strains, Phase IV (KMG-IV): sequencing the most valuable type-strain genomes for metagenomic binning, comparative biology and taxonomic classification.</title>
        <authorList>
            <person name="Goeker M."/>
        </authorList>
    </citation>
    <scope>NUCLEOTIDE SEQUENCE [LARGE SCALE GENOMIC DNA]</scope>
    <source>
        <strain evidence="6 7">DSM 100556</strain>
    </source>
</reference>
<feature type="domain" description="Radical SAM core" evidence="5">
    <location>
        <begin position="265"/>
        <end position="513"/>
    </location>
</feature>
<feature type="coiled-coil region" evidence="4">
    <location>
        <begin position="403"/>
        <end position="461"/>
    </location>
</feature>
<accession>A0A4R1QUN1</accession>
<evidence type="ECO:0000256" key="2">
    <source>
        <dbReference type="ARBA" id="ARBA00023004"/>
    </source>
</evidence>
<keyword evidence="1" id="KW-0479">Metal-binding</keyword>
<proteinExistence type="predicted"/>
<dbReference type="SMART" id="SM00729">
    <property type="entry name" value="Elp3"/>
    <property type="match status" value="1"/>
</dbReference>
<evidence type="ECO:0000313" key="6">
    <source>
        <dbReference type="EMBL" id="TCL57638.1"/>
    </source>
</evidence>
<keyword evidence="4" id="KW-0175">Coiled coil</keyword>
<dbReference type="PROSITE" id="PS51918">
    <property type="entry name" value="RADICAL_SAM"/>
    <property type="match status" value="1"/>
</dbReference>
<gene>
    <name evidence="6" type="ORF">EDD76_108173</name>
</gene>
<evidence type="ECO:0000256" key="1">
    <source>
        <dbReference type="ARBA" id="ARBA00022723"/>
    </source>
</evidence>
<dbReference type="AlphaFoldDB" id="A0A4R1QUN1"/>
<dbReference type="Proteomes" id="UP000295718">
    <property type="component" value="Unassembled WGS sequence"/>
</dbReference>
<dbReference type="GO" id="GO:0046872">
    <property type="term" value="F:metal ion binding"/>
    <property type="evidence" value="ECO:0007669"/>
    <property type="project" value="UniProtKB-KW"/>
</dbReference>
<keyword evidence="7" id="KW-1185">Reference proteome</keyword>
<dbReference type="SUPFAM" id="SSF48371">
    <property type="entry name" value="ARM repeat"/>
    <property type="match status" value="1"/>
</dbReference>
<dbReference type="SFLD" id="SFLDG01084">
    <property type="entry name" value="Uncharacterised_Radical_SAM_Su"/>
    <property type="match status" value="1"/>
</dbReference>
<dbReference type="SUPFAM" id="SSF102114">
    <property type="entry name" value="Radical SAM enzymes"/>
    <property type="match status" value="1"/>
</dbReference>
<evidence type="ECO:0000313" key="7">
    <source>
        <dbReference type="Proteomes" id="UP000295718"/>
    </source>
</evidence>
<keyword evidence="6" id="KW-0456">Lyase</keyword>
<dbReference type="OrthoDB" id="9785699at2"/>
<dbReference type="Gene3D" id="3.80.30.30">
    <property type="match status" value="1"/>
</dbReference>
<keyword evidence="3" id="KW-0411">Iron-sulfur</keyword>
<name>A0A4R1QUN1_9FIRM</name>
<comment type="caution">
    <text evidence="6">The sequence shown here is derived from an EMBL/GenBank/DDBJ whole genome shotgun (WGS) entry which is preliminary data.</text>
</comment>
<dbReference type="RefSeq" id="WP_031392481.1">
    <property type="nucleotide sequence ID" value="NZ_JPNB01000003.1"/>
</dbReference>
<evidence type="ECO:0000259" key="5">
    <source>
        <dbReference type="PROSITE" id="PS51918"/>
    </source>
</evidence>
<dbReference type="PANTHER" id="PTHR43432:SF5">
    <property type="entry name" value="ELP3_MIAA_NIFB-LIKE RADICAL SAM CORE DOMAIN-CONTAINING PROTEIN"/>
    <property type="match status" value="1"/>
</dbReference>
<dbReference type="InterPro" id="IPR058240">
    <property type="entry name" value="rSAM_sf"/>
</dbReference>
<keyword evidence="2" id="KW-0408">Iron</keyword>
<dbReference type="Pfam" id="PF04055">
    <property type="entry name" value="Radical_SAM"/>
    <property type="match status" value="1"/>
</dbReference>